<name>A0AA39IT12_9AGAR</name>
<dbReference type="Proteomes" id="UP001175226">
    <property type="component" value="Unassembled WGS sequence"/>
</dbReference>
<sequence length="150" mass="16373">MTTTFVHYAWNMVARSRSGGKGLFAALDDDGKSIGWTRGGGGGNGRRVILSMKTAHRQMYWEVGCAGNGKSLRFLAFIGTHVSVARPYPHDSLFCVKSQVLATKAELLKGGLCAECIRSKNISSPSKHKHKHAVVGDAMRGLRIRVWKMA</sequence>
<organism evidence="1 2">
    <name type="scientific">Armillaria borealis</name>
    <dbReference type="NCBI Taxonomy" id="47425"/>
    <lineage>
        <taxon>Eukaryota</taxon>
        <taxon>Fungi</taxon>
        <taxon>Dikarya</taxon>
        <taxon>Basidiomycota</taxon>
        <taxon>Agaricomycotina</taxon>
        <taxon>Agaricomycetes</taxon>
        <taxon>Agaricomycetidae</taxon>
        <taxon>Agaricales</taxon>
        <taxon>Marasmiineae</taxon>
        <taxon>Physalacriaceae</taxon>
        <taxon>Armillaria</taxon>
    </lineage>
</organism>
<dbReference type="AlphaFoldDB" id="A0AA39IT12"/>
<dbReference type="SUPFAM" id="SSF82051">
    <property type="entry name" value="Obg GTP-binding protein N-terminal domain"/>
    <property type="match status" value="1"/>
</dbReference>
<evidence type="ECO:0000313" key="1">
    <source>
        <dbReference type="EMBL" id="KAK0429940.1"/>
    </source>
</evidence>
<keyword evidence="2" id="KW-1185">Reference proteome</keyword>
<dbReference type="InterPro" id="IPR036726">
    <property type="entry name" value="GTP1_OBG_dom_sf"/>
</dbReference>
<dbReference type="EMBL" id="JAUEPT010000185">
    <property type="protein sequence ID" value="KAK0429940.1"/>
    <property type="molecule type" value="Genomic_DNA"/>
</dbReference>
<protein>
    <submittedName>
        <fullName evidence="1">Uncharacterized protein</fullName>
    </submittedName>
</protein>
<accession>A0AA39IT12</accession>
<gene>
    <name evidence="1" type="ORF">EV421DRAFT_1744713</name>
</gene>
<reference evidence="1" key="1">
    <citation type="submission" date="2023-06" db="EMBL/GenBank/DDBJ databases">
        <authorList>
            <consortium name="Lawrence Berkeley National Laboratory"/>
            <person name="Ahrendt S."/>
            <person name="Sahu N."/>
            <person name="Indic B."/>
            <person name="Wong-Bajracharya J."/>
            <person name="Merenyi Z."/>
            <person name="Ke H.-M."/>
            <person name="Monk M."/>
            <person name="Kocsube S."/>
            <person name="Drula E."/>
            <person name="Lipzen A."/>
            <person name="Balint B."/>
            <person name="Henrissat B."/>
            <person name="Andreopoulos B."/>
            <person name="Martin F.M."/>
            <person name="Harder C.B."/>
            <person name="Rigling D."/>
            <person name="Ford K.L."/>
            <person name="Foster G.D."/>
            <person name="Pangilinan J."/>
            <person name="Papanicolaou A."/>
            <person name="Barry K."/>
            <person name="LaButti K."/>
            <person name="Viragh M."/>
            <person name="Koriabine M."/>
            <person name="Yan M."/>
            <person name="Riley R."/>
            <person name="Champramary S."/>
            <person name="Plett K.L."/>
            <person name="Tsai I.J."/>
            <person name="Slot J."/>
            <person name="Sipos G."/>
            <person name="Plett J."/>
            <person name="Nagy L.G."/>
            <person name="Grigoriev I.V."/>
        </authorList>
    </citation>
    <scope>NUCLEOTIDE SEQUENCE</scope>
    <source>
        <strain evidence="1">FPL87.14</strain>
    </source>
</reference>
<comment type="caution">
    <text evidence="1">The sequence shown here is derived from an EMBL/GenBank/DDBJ whole genome shotgun (WGS) entry which is preliminary data.</text>
</comment>
<proteinExistence type="predicted"/>
<evidence type="ECO:0000313" key="2">
    <source>
        <dbReference type="Proteomes" id="UP001175226"/>
    </source>
</evidence>